<keyword evidence="2" id="KW-0456">Lyase</keyword>
<evidence type="ECO:0000313" key="2">
    <source>
        <dbReference type="EMBL" id="NYJ36138.1"/>
    </source>
</evidence>
<keyword evidence="3" id="KW-1185">Reference proteome</keyword>
<protein>
    <submittedName>
        <fullName evidence="2">Cyclase</fullName>
        <ecNumber evidence="2">4.-.-.-</ecNumber>
    </submittedName>
</protein>
<reference evidence="2 3" key="1">
    <citation type="submission" date="2020-07" db="EMBL/GenBank/DDBJ databases">
        <title>Sequencing the genomes of 1000 actinobacteria strains.</title>
        <authorList>
            <person name="Klenk H.-P."/>
        </authorList>
    </citation>
    <scope>NUCLEOTIDE SEQUENCE [LARGE SCALE GENOMIC DNA]</scope>
    <source>
        <strain evidence="2 3">DSM 44442</strain>
    </source>
</reference>
<dbReference type="Proteomes" id="UP000572051">
    <property type="component" value="Unassembled WGS sequence"/>
</dbReference>
<dbReference type="RefSeq" id="WP_179825845.1">
    <property type="nucleotide sequence ID" value="NZ_JACCFS010000001.1"/>
</dbReference>
<sequence length="310" mass="33638">MTPVSTAPVRNRPYLRELAEGIHAYIQPPGGWCVSNSGIIAGEDGAIVVDSLATEQRTLALKEAVDALTPSSRRTVVNTHHHGDHVFGNHLFGPDTTVVAHELTRVEMAETGLALTKLWPDVDWGDVRVTLPDVTFEERLTLRVGGRRVELIHVGPAHTTSDVVVWIEEEGVLFAGDVLFSGSAPFVLMGSVAGSLSAVETLTRLEPRTIVCGHGEVTGPQVLEETGAYLSWIEWMAAEGTARGLSPLEMAEAADTERFDHLLEQERIVGNLHRAYAERLPGVLGRPLDVEAVFGEMVQYNDGRLPTCLA</sequence>
<comment type="caution">
    <text evidence="2">The sequence shown here is derived from an EMBL/GenBank/DDBJ whole genome shotgun (WGS) entry which is preliminary data.</text>
</comment>
<dbReference type="SMART" id="SM00849">
    <property type="entry name" value="Lactamase_B"/>
    <property type="match status" value="1"/>
</dbReference>
<name>A0A7Z0JBA8_9ACTN</name>
<dbReference type="CDD" id="cd16282">
    <property type="entry name" value="metallo-hydrolase-like_MBL-fold"/>
    <property type="match status" value="1"/>
</dbReference>
<dbReference type="GO" id="GO:0016829">
    <property type="term" value="F:lyase activity"/>
    <property type="evidence" value="ECO:0007669"/>
    <property type="project" value="UniProtKB-KW"/>
</dbReference>
<dbReference type="InterPro" id="IPR036866">
    <property type="entry name" value="RibonucZ/Hydroxyglut_hydro"/>
</dbReference>
<dbReference type="EC" id="4.-.-.-" evidence="2"/>
<dbReference type="Gene3D" id="3.60.15.10">
    <property type="entry name" value="Ribonuclease Z/Hydroxyacylglutathione hydrolase-like"/>
    <property type="match status" value="1"/>
</dbReference>
<evidence type="ECO:0000313" key="3">
    <source>
        <dbReference type="Proteomes" id="UP000572051"/>
    </source>
</evidence>
<dbReference type="SUPFAM" id="SSF56281">
    <property type="entry name" value="Metallo-hydrolase/oxidoreductase"/>
    <property type="match status" value="1"/>
</dbReference>
<proteinExistence type="predicted"/>
<dbReference type="InterPro" id="IPR050855">
    <property type="entry name" value="NDM-1-like"/>
</dbReference>
<gene>
    <name evidence="2" type="ORF">HNR10_004019</name>
</gene>
<accession>A0A7Z0JBA8</accession>
<dbReference type="PANTHER" id="PTHR42951:SF4">
    <property type="entry name" value="ACYL-COENZYME A THIOESTERASE MBLAC2"/>
    <property type="match status" value="1"/>
</dbReference>
<dbReference type="InterPro" id="IPR001279">
    <property type="entry name" value="Metallo-B-lactamas"/>
</dbReference>
<dbReference type="AlphaFoldDB" id="A0A7Z0JBA8"/>
<feature type="domain" description="Metallo-beta-lactamase" evidence="1">
    <location>
        <begin position="34"/>
        <end position="214"/>
    </location>
</feature>
<dbReference type="PANTHER" id="PTHR42951">
    <property type="entry name" value="METALLO-BETA-LACTAMASE DOMAIN-CONTAINING"/>
    <property type="match status" value="1"/>
</dbReference>
<organism evidence="2 3">
    <name type="scientific">Nocardiopsis aegyptia</name>
    <dbReference type="NCBI Taxonomy" id="220378"/>
    <lineage>
        <taxon>Bacteria</taxon>
        <taxon>Bacillati</taxon>
        <taxon>Actinomycetota</taxon>
        <taxon>Actinomycetes</taxon>
        <taxon>Streptosporangiales</taxon>
        <taxon>Nocardiopsidaceae</taxon>
        <taxon>Nocardiopsis</taxon>
    </lineage>
</organism>
<dbReference type="EMBL" id="JACCFS010000001">
    <property type="protein sequence ID" value="NYJ36138.1"/>
    <property type="molecule type" value="Genomic_DNA"/>
</dbReference>
<evidence type="ECO:0000259" key="1">
    <source>
        <dbReference type="SMART" id="SM00849"/>
    </source>
</evidence>
<dbReference type="Pfam" id="PF00753">
    <property type="entry name" value="Lactamase_B"/>
    <property type="match status" value="1"/>
</dbReference>